<dbReference type="PIRSF" id="PIRSF005572">
    <property type="entry name" value="NifS"/>
    <property type="match status" value="1"/>
</dbReference>
<dbReference type="InterPro" id="IPR015422">
    <property type="entry name" value="PyrdxlP-dep_Trfase_small"/>
</dbReference>
<dbReference type="InterPro" id="IPR016454">
    <property type="entry name" value="Cysteine_dSase"/>
</dbReference>
<dbReference type="NCBIfam" id="NF002806">
    <property type="entry name" value="PRK02948.1"/>
    <property type="match status" value="1"/>
</dbReference>
<comment type="cofactor">
    <cofactor evidence="1">
        <name>pyridoxal 5'-phosphate</name>
        <dbReference type="ChEBI" id="CHEBI:597326"/>
    </cofactor>
</comment>
<dbReference type="Pfam" id="PF00266">
    <property type="entry name" value="Aminotran_5"/>
    <property type="match status" value="1"/>
</dbReference>
<keyword evidence="2" id="KW-0663">Pyridoxal phosphate</keyword>
<evidence type="ECO:0000259" key="3">
    <source>
        <dbReference type="Pfam" id="PF00266"/>
    </source>
</evidence>
<keyword evidence="5" id="KW-1185">Reference proteome</keyword>
<dbReference type="Proteomes" id="UP001629953">
    <property type="component" value="Unassembled WGS sequence"/>
</dbReference>
<sequence length="379" mass="40949">MNYLDYAASTPVCTQALELFCELSVNHYANASSLHDAGSEANGVLRYCREQLAVYLEGCADRVFFTGGGTEANIFAIISLAKALPAQRRHILVSQMEHSSVQHAMSMLSEQGFSVSILQPNQYGMVTTERLEAQLRPNTGLVSVQHANSETGIIQPIAMLAKRLRKDGILLHTDAVQTFGKLEVSHAVLGADAITLASHKVYAPKGVGVVSLGPNVAWQPLYPSSSHEGGFRPGTVNVPLIGAFVAACEAIWPSRSADREHTRSLRDRLIAGIEKQSLPIRYFSPSAYDVLPGIFGAFYQGLEGQYVMLTCNRHGVCIATGSACRATEQGLSPALKALGLSHHQGAQYIRISFGRGSTIADIDALLDVLARLAQHQHQR</sequence>
<reference evidence="4 5" key="1">
    <citation type="journal article" date="2013" name="Int. J. Syst. Evol. Microbiol.">
        <title>Celerinatantimonas yamalensis sp. nov., a cold-adapted diazotrophic bacterium from a cold permafrost brine.</title>
        <authorList>
            <person name="Shcherbakova V."/>
            <person name="Chuvilskaya N."/>
            <person name="Rivkina E."/>
            <person name="Demidov N."/>
            <person name="Uchaeva V."/>
            <person name="Suetin S."/>
            <person name="Suzina N."/>
            <person name="Gilichinsky D."/>
        </authorList>
    </citation>
    <scope>NUCLEOTIDE SEQUENCE [LARGE SCALE GENOMIC DNA]</scope>
    <source>
        <strain evidence="4 5">C7</strain>
    </source>
</reference>
<dbReference type="InterPro" id="IPR000192">
    <property type="entry name" value="Aminotrans_V_dom"/>
</dbReference>
<evidence type="ECO:0000313" key="4">
    <source>
        <dbReference type="EMBL" id="MFM2486928.1"/>
    </source>
</evidence>
<protein>
    <submittedName>
        <fullName evidence="4">IscS subfamily cysteine desulfurase</fullName>
    </submittedName>
</protein>
<dbReference type="PANTHER" id="PTHR11601">
    <property type="entry name" value="CYSTEINE DESULFURYLASE FAMILY MEMBER"/>
    <property type="match status" value="1"/>
</dbReference>
<name>A0ABW9GBE3_9GAMM</name>
<dbReference type="SUPFAM" id="SSF53383">
    <property type="entry name" value="PLP-dependent transferases"/>
    <property type="match status" value="1"/>
</dbReference>
<evidence type="ECO:0000256" key="2">
    <source>
        <dbReference type="ARBA" id="ARBA00022898"/>
    </source>
</evidence>
<dbReference type="InterPro" id="IPR015421">
    <property type="entry name" value="PyrdxlP-dep_Trfase_major"/>
</dbReference>
<comment type="caution">
    <text evidence="4">The sequence shown here is derived from an EMBL/GenBank/DDBJ whole genome shotgun (WGS) entry which is preliminary data.</text>
</comment>
<dbReference type="Gene3D" id="3.90.1150.10">
    <property type="entry name" value="Aspartate Aminotransferase, domain 1"/>
    <property type="match status" value="1"/>
</dbReference>
<dbReference type="Gene3D" id="3.40.640.10">
    <property type="entry name" value="Type I PLP-dependent aspartate aminotransferase-like (Major domain)"/>
    <property type="match status" value="1"/>
</dbReference>
<dbReference type="EMBL" id="JBEQCT010000013">
    <property type="protein sequence ID" value="MFM2486928.1"/>
    <property type="molecule type" value="Genomic_DNA"/>
</dbReference>
<gene>
    <name evidence="4" type="ORF">ABUE30_18000</name>
</gene>
<evidence type="ECO:0000313" key="5">
    <source>
        <dbReference type="Proteomes" id="UP001629953"/>
    </source>
</evidence>
<proteinExistence type="predicted"/>
<feature type="domain" description="Aminotransferase class V" evidence="3">
    <location>
        <begin position="3"/>
        <end position="365"/>
    </location>
</feature>
<dbReference type="PANTHER" id="PTHR11601:SF36">
    <property type="entry name" value="CYSTEINE DESULFURASE NIFS-RELATED"/>
    <property type="match status" value="1"/>
</dbReference>
<evidence type="ECO:0000256" key="1">
    <source>
        <dbReference type="ARBA" id="ARBA00001933"/>
    </source>
</evidence>
<dbReference type="Gene3D" id="1.10.260.50">
    <property type="match status" value="1"/>
</dbReference>
<organism evidence="4 5">
    <name type="scientific">Celerinatantimonas yamalensis</name>
    <dbReference type="NCBI Taxonomy" id="559956"/>
    <lineage>
        <taxon>Bacteria</taxon>
        <taxon>Pseudomonadati</taxon>
        <taxon>Pseudomonadota</taxon>
        <taxon>Gammaproteobacteria</taxon>
        <taxon>Celerinatantimonadaceae</taxon>
        <taxon>Celerinatantimonas</taxon>
    </lineage>
</organism>
<dbReference type="RefSeq" id="WP_408625228.1">
    <property type="nucleotide sequence ID" value="NZ_JBEQCT010000013.1"/>
</dbReference>
<dbReference type="InterPro" id="IPR015424">
    <property type="entry name" value="PyrdxlP-dep_Trfase"/>
</dbReference>
<accession>A0ABW9GBE3</accession>